<feature type="compositionally biased region" description="Polar residues" evidence="1">
    <location>
        <begin position="117"/>
        <end position="127"/>
    </location>
</feature>
<proteinExistence type="predicted"/>
<feature type="region of interest" description="Disordered" evidence="1">
    <location>
        <begin position="1"/>
        <end position="130"/>
    </location>
</feature>
<sequence>MATTADAQYTNCMPPISSGPSSSSFPRTTSLPPRRIGSPPQEVFTVERGLKLSKMQTEAVSKARSNTKSNEKGKEPVRAYSIGESPSTPLARDHYVPHYNNGKSPYTNSNEARRPSTSDGGNNNLNGRSKFRGSLLAASDALGLKFGRRRHPIRSQPTPNILTDVIEITNHRADAEDEERNRLREMAAHAIGVDPYMASSDSHSRSGEPESATDENDDFVERWRGSDAVEARRLGGHLNGRNPNSESASNIGGRRSPHGSSLSVSIPPHNPKPPQPPPGSRFRSGSMAGAGHSPSNSVSIMPIPPFPATVADLSQFHESSGMFPKYYPPSSLRIFALSKNWKSRYILLSKPATFVTKNRTPAVSYLHLFKSSGEEEKELERLEINEDSVVFVSEEEVGGKRHVIKVGGADVGAMKKEYTHEEGGHIMWLLQISDQTVAQKWITNIKHAILGQRTVRAGLIPPVSLGNNEPRGDMDVMMSVIRAQGTPASPTSTTFKQSMAPTQADSSGSIANNLNYASSISSHSARSQSPPPKVPASPASAVSALKGLFATSVGRPRSGSRATSISSERHADAKDEESFTSMGSNLLSMLRSSTPDTQSINTVQSATRTTNSLPFATAVPTPPLERRIDRRILTDPQQVASWTSVSPEMANASSSKDTLKMNKGFLLGAMSLQPPPRKRWTSGLTESAHRREEKEPETPKADSVRRVSFTASRTSTDRMSVDRQTQTDSLNGFQFGTPEQRPRAPSLQSVSTFGSGDNGMNMDRSSSSTKRSSGTRSARRWSRQGILPNRSTPPSDPPPAVPDHARSVHPYASAEHSGGGSANGSAQSSEKSVVSNLPTFSKRASGSSQRSINSFSTTYSHPASVASSHHPPRTSSSHRTSIVPPPRPAPTSALPPAPTDNSAQDTLKPLEESPGSSKSSFRNSVGPRTFRLSMVAPLKPPPSTTLPPRPDELEYKTRRRSSSGSNNAPSPNASSPQSTKLEPIPASPVPPAKTVNPFPPPVGPLPPPPTQLDATSTSSSNQQEQTVLPPPKRSASITIKERLRKLSAPLPSGNQSQVKVSPLSRSQTQTSNAFMPDPTQTILMNPLTTIATSQPATPIAEKITLFQNDPSFLQMHTPILPTAPPPIAMTSLYSSEPPPDDQLDGIVSLLPPPRRGSKQLLESDLERPKSPPSHTLSTKLSIVGEPTANVTPNSKIFSISRPGSAMSNHSGHSHTFLEIDWESPKDEVVPHDEYPPEKLPSPVEPVHISLSRPASVVSLGIVTM</sequence>
<feature type="compositionally biased region" description="Pro residues" evidence="1">
    <location>
        <begin position="938"/>
        <end position="948"/>
    </location>
</feature>
<feature type="compositionally biased region" description="Polar residues" evidence="1">
    <location>
        <begin position="830"/>
        <end position="859"/>
    </location>
</feature>
<evidence type="ECO:0008006" key="4">
    <source>
        <dbReference type="Google" id="ProtNLM"/>
    </source>
</evidence>
<feature type="compositionally biased region" description="Polar residues" evidence="1">
    <location>
        <begin position="486"/>
        <end position="517"/>
    </location>
</feature>
<feature type="compositionally biased region" description="Polar residues" evidence="1">
    <location>
        <begin position="101"/>
        <end position="110"/>
    </location>
</feature>
<feature type="compositionally biased region" description="Low complexity" evidence="1">
    <location>
        <begin position="14"/>
        <end position="35"/>
    </location>
</feature>
<feature type="compositionally biased region" description="Low complexity" evidence="1">
    <location>
        <begin position="860"/>
        <end position="881"/>
    </location>
</feature>
<feature type="compositionally biased region" description="Polar residues" evidence="1">
    <location>
        <begin position="241"/>
        <end position="250"/>
    </location>
</feature>
<evidence type="ECO:0000313" key="2">
    <source>
        <dbReference type="EMBL" id="KAF9481211.1"/>
    </source>
</evidence>
<feature type="compositionally biased region" description="Polar residues" evidence="1">
    <location>
        <begin position="1"/>
        <end position="11"/>
    </location>
</feature>
<organism evidence="2 3">
    <name type="scientific">Pholiota conissans</name>
    <dbReference type="NCBI Taxonomy" id="109636"/>
    <lineage>
        <taxon>Eukaryota</taxon>
        <taxon>Fungi</taxon>
        <taxon>Dikarya</taxon>
        <taxon>Basidiomycota</taxon>
        <taxon>Agaricomycotina</taxon>
        <taxon>Agaricomycetes</taxon>
        <taxon>Agaricomycetidae</taxon>
        <taxon>Agaricales</taxon>
        <taxon>Agaricineae</taxon>
        <taxon>Strophariaceae</taxon>
        <taxon>Pholiota</taxon>
    </lineage>
</organism>
<evidence type="ECO:0000313" key="3">
    <source>
        <dbReference type="Proteomes" id="UP000807469"/>
    </source>
</evidence>
<feature type="region of interest" description="Disordered" evidence="1">
    <location>
        <begin position="232"/>
        <end position="298"/>
    </location>
</feature>
<protein>
    <recommendedName>
        <fullName evidence="4">PH domain-containing protein</fullName>
    </recommendedName>
</protein>
<feature type="compositionally biased region" description="Low complexity" evidence="1">
    <location>
        <begin position="1015"/>
        <end position="1026"/>
    </location>
</feature>
<dbReference type="AlphaFoldDB" id="A0A9P5Z5H1"/>
<feature type="region of interest" description="Disordered" evidence="1">
    <location>
        <begin position="486"/>
        <end position="539"/>
    </location>
</feature>
<feature type="compositionally biased region" description="Basic and acidic residues" evidence="1">
    <location>
        <begin position="567"/>
        <end position="577"/>
    </location>
</feature>
<feature type="compositionally biased region" description="Basic and acidic residues" evidence="1">
    <location>
        <begin position="687"/>
        <end position="705"/>
    </location>
</feature>
<feature type="compositionally biased region" description="Polar residues" evidence="1">
    <location>
        <begin position="722"/>
        <end position="734"/>
    </location>
</feature>
<feature type="compositionally biased region" description="Pro residues" evidence="1">
    <location>
        <begin position="883"/>
        <end position="898"/>
    </location>
</feature>
<keyword evidence="3" id="KW-1185">Reference proteome</keyword>
<gene>
    <name evidence="2" type="ORF">BDN70DRAFT_876684</name>
</gene>
<dbReference type="SUPFAM" id="SSF50729">
    <property type="entry name" value="PH domain-like"/>
    <property type="match status" value="1"/>
</dbReference>
<dbReference type="Proteomes" id="UP000807469">
    <property type="component" value="Unassembled WGS sequence"/>
</dbReference>
<dbReference type="EMBL" id="MU155182">
    <property type="protein sequence ID" value="KAF9481211.1"/>
    <property type="molecule type" value="Genomic_DNA"/>
</dbReference>
<feature type="compositionally biased region" description="Low complexity" evidence="1">
    <location>
        <begin position="962"/>
        <end position="978"/>
    </location>
</feature>
<feature type="compositionally biased region" description="Polar residues" evidence="1">
    <location>
        <begin position="1052"/>
        <end position="1079"/>
    </location>
</feature>
<feature type="compositionally biased region" description="Polar residues" evidence="1">
    <location>
        <begin position="746"/>
        <end position="755"/>
    </location>
</feature>
<feature type="compositionally biased region" description="Polar residues" evidence="1">
    <location>
        <begin position="914"/>
        <end position="923"/>
    </location>
</feature>
<name>A0A9P5Z5H1_9AGAR</name>
<feature type="compositionally biased region" description="Pro residues" evidence="1">
    <location>
        <begin position="985"/>
        <end position="1010"/>
    </location>
</feature>
<accession>A0A9P5Z5H1</accession>
<evidence type="ECO:0000256" key="1">
    <source>
        <dbReference type="SAM" id="MobiDB-lite"/>
    </source>
</evidence>
<feature type="compositionally biased region" description="Polar residues" evidence="1">
    <location>
        <begin position="54"/>
        <end position="68"/>
    </location>
</feature>
<dbReference type="InterPro" id="IPR011993">
    <property type="entry name" value="PH-like_dom_sf"/>
</dbReference>
<dbReference type="OrthoDB" id="3256387at2759"/>
<feature type="region of interest" description="Disordered" evidence="1">
    <location>
        <begin position="191"/>
        <end position="220"/>
    </location>
</feature>
<comment type="caution">
    <text evidence="2">The sequence shown here is derived from an EMBL/GenBank/DDBJ whole genome shotgun (WGS) entry which is preliminary data.</text>
</comment>
<feature type="region of interest" description="Disordered" evidence="1">
    <location>
        <begin position="669"/>
        <end position="1079"/>
    </location>
</feature>
<feature type="region of interest" description="Disordered" evidence="1">
    <location>
        <begin position="552"/>
        <end position="579"/>
    </location>
</feature>
<reference evidence="2" key="1">
    <citation type="submission" date="2020-11" db="EMBL/GenBank/DDBJ databases">
        <authorList>
            <consortium name="DOE Joint Genome Institute"/>
            <person name="Ahrendt S."/>
            <person name="Riley R."/>
            <person name="Andreopoulos W."/>
            <person name="Labutti K."/>
            <person name="Pangilinan J."/>
            <person name="Ruiz-Duenas F.J."/>
            <person name="Barrasa J.M."/>
            <person name="Sanchez-Garcia M."/>
            <person name="Camarero S."/>
            <person name="Miyauchi S."/>
            <person name="Serrano A."/>
            <person name="Linde D."/>
            <person name="Babiker R."/>
            <person name="Drula E."/>
            <person name="Ayuso-Fernandez I."/>
            <person name="Pacheco R."/>
            <person name="Padilla G."/>
            <person name="Ferreira P."/>
            <person name="Barriuso J."/>
            <person name="Kellner H."/>
            <person name="Castanera R."/>
            <person name="Alfaro M."/>
            <person name="Ramirez L."/>
            <person name="Pisabarro A.G."/>
            <person name="Kuo A."/>
            <person name="Tritt A."/>
            <person name="Lipzen A."/>
            <person name="He G."/>
            <person name="Yan M."/>
            <person name="Ng V."/>
            <person name="Cullen D."/>
            <person name="Martin F."/>
            <person name="Rosso M.-N."/>
            <person name="Henrissat B."/>
            <person name="Hibbett D."/>
            <person name="Martinez A.T."/>
            <person name="Grigoriev I.V."/>
        </authorList>
    </citation>
    <scope>NUCLEOTIDE SEQUENCE</scope>
    <source>
        <strain evidence="2">CIRM-BRFM 674</strain>
    </source>
</reference>
<feature type="compositionally biased region" description="Low complexity" evidence="1">
    <location>
        <begin position="518"/>
        <end position="528"/>
    </location>
</feature>
<dbReference type="Gene3D" id="2.30.29.30">
    <property type="entry name" value="Pleckstrin-homology domain (PH domain)/Phosphotyrosine-binding domain (PTB)"/>
    <property type="match status" value="1"/>
</dbReference>
<feature type="region of interest" description="Disordered" evidence="1">
    <location>
        <begin position="1127"/>
        <end position="1178"/>
    </location>
</feature>
<feature type="compositionally biased region" description="Pro residues" evidence="1">
    <location>
        <begin position="268"/>
        <end position="279"/>
    </location>
</feature>
<feature type="compositionally biased region" description="Low complexity" evidence="1">
    <location>
        <begin position="764"/>
        <end position="776"/>
    </location>
</feature>